<dbReference type="Proteomes" id="UP000244896">
    <property type="component" value="Chromosome"/>
</dbReference>
<accession>A0A2U8E4D2</accession>
<dbReference type="Gene3D" id="2.60.120.560">
    <property type="entry name" value="Exo-inulinase, domain 1"/>
    <property type="match status" value="2"/>
</dbReference>
<reference evidence="3 4" key="1">
    <citation type="journal article" date="2018" name="Syst. Appl. Microbiol.">
        <title>Ereboglobus luteus gen. nov. sp. nov. from cockroach guts, and new insights into the oxygen relationship of the genera Opitutus and Didymococcus (Verrucomicrobia: Opitutaceae).</title>
        <authorList>
            <person name="Tegtmeier D."/>
            <person name="Belitz A."/>
            <person name="Radek R."/>
            <person name="Heimerl T."/>
            <person name="Brune A."/>
        </authorList>
    </citation>
    <scope>NUCLEOTIDE SEQUENCE [LARGE SCALE GENOMIC DNA]</scope>
    <source>
        <strain evidence="3 4">Ho45</strain>
    </source>
</reference>
<keyword evidence="4" id="KW-1185">Reference proteome</keyword>
<dbReference type="KEGG" id="elut:CKA38_11085"/>
<dbReference type="GO" id="GO:0016787">
    <property type="term" value="F:hydrolase activity"/>
    <property type="evidence" value="ECO:0007669"/>
    <property type="project" value="InterPro"/>
</dbReference>
<name>A0A2U8E4D2_9BACT</name>
<gene>
    <name evidence="3" type="ORF">CKA38_11085</name>
</gene>
<dbReference type="EMBL" id="CP023004">
    <property type="protein sequence ID" value="AWI09723.1"/>
    <property type="molecule type" value="Genomic_DNA"/>
</dbReference>
<keyword evidence="1" id="KW-0732">Signal</keyword>
<feature type="domain" description="3-keto-alpha-glucoside-1,2-lyase/3-keto-2-hydroxy-glucal hydratase" evidence="2">
    <location>
        <begin position="36"/>
        <end position="243"/>
    </location>
</feature>
<protein>
    <recommendedName>
        <fullName evidence="2">3-keto-alpha-glucoside-1,2-lyase/3-keto-2-hydroxy-glucal hydratase domain-containing protein</fullName>
    </recommendedName>
</protein>
<evidence type="ECO:0000256" key="1">
    <source>
        <dbReference type="SAM" id="SignalP"/>
    </source>
</evidence>
<feature type="chain" id="PRO_5016124325" description="3-keto-alpha-glucoside-1,2-lyase/3-keto-2-hydroxy-glucal hydratase domain-containing protein" evidence="1">
    <location>
        <begin position="31"/>
        <end position="450"/>
    </location>
</feature>
<dbReference type="OrthoDB" id="188838at2"/>
<dbReference type="Pfam" id="PF06439">
    <property type="entry name" value="3keto-disac_hyd"/>
    <property type="match status" value="2"/>
</dbReference>
<evidence type="ECO:0000313" key="3">
    <source>
        <dbReference type="EMBL" id="AWI09723.1"/>
    </source>
</evidence>
<evidence type="ECO:0000313" key="4">
    <source>
        <dbReference type="Proteomes" id="UP000244896"/>
    </source>
</evidence>
<proteinExistence type="predicted"/>
<dbReference type="RefSeq" id="WP_108825536.1">
    <property type="nucleotide sequence ID" value="NZ_CP023004.1"/>
</dbReference>
<dbReference type="InterPro" id="IPR010496">
    <property type="entry name" value="AL/BT2_dom"/>
</dbReference>
<feature type="signal peptide" evidence="1">
    <location>
        <begin position="1"/>
        <end position="30"/>
    </location>
</feature>
<feature type="domain" description="3-keto-alpha-glucoside-1,2-lyase/3-keto-2-hydroxy-glucal hydratase" evidence="2">
    <location>
        <begin position="261"/>
        <end position="447"/>
    </location>
</feature>
<organism evidence="3 4">
    <name type="scientific">Ereboglobus luteus</name>
    <dbReference type="NCBI Taxonomy" id="1796921"/>
    <lineage>
        <taxon>Bacteria</taxon>
        <taxon>Pseudomonadati</taxon>
        <taxon>Verrucomicrobiota</taxon>
        <taxon>Opitutia</taxon>
        <taxon>Opitutales</taxon>
        <taxon>Opitutaceae</taxon>
        <taxon>Ereboglobus</taxon>
    </lineage>
</organism>
<evidence type="ECO:0000259" key="2">
    <source>
        <dbReference type="Pfam" id="PF06439"/>
    </source>
</evidence>
<dbReference type="AlphaFoldDB" id="A0A2U8E4D2"/>
<sequence>MRTQPSACCLKSVFAATALFAVLLSSAGFAAEPPPGFTALFNGRDLDGWWGAKTEDPRKYMAMSADEFAQKRDASLDDIRAHWSVDNGELVNDGKGLFLTTDKYYGDFELLLEYKALPLGDSGVYLRGCPQVQIWDYTNPKELKNGADKGSGALWNNFKGSPGRFPLVLADKPFGEWSHLRVIMVGSRVWVWLNHQLTVDGAIMDNYYDRKLPKAERAPIPPRGPIQLQTHGSEIRWRDVFIREIPGAEAISILRKRSGVGFSPIFNGKNLDGWAGAIDAVRAENGVITWQPKKGGTLYTKAEYSDFVAQLDFKLPPGGNNGLAIRYPGKGNPAYAGMCESQILDDNYEKNTGKKLKKLQVHGSAYGMVAAHRGYQRPLGEWNYQEVTVVGSTIMVELNGTPILNADLSTVTEFMDNKQHPGKDVEKGHFGFAGHNDPVAFREIAIKRLK</sequence>